<dbReference type="CDD" id="cd00829">
    <property type="entry name" value="SCP-x_thiolase"/>
    <property type="match status" value="1"/>
</dbReference>
<feature type="domain" description="Thiolase C-terminal" evidence="1">
    <location>
        <begin position="238"/>
        <end position="380"/>
    </location>
</feature>
<dbReference type="InterPro" id="IPR055140">
    <property type="entry name" value="Thiolase_C_2"/>
</dbReference>
<dbReference type="AlphaFoldDB" id="A0A419AAR3"/>
<evidence type="ECO:0000313" key="2">
    <source>
        <dbReference type="EMBL" id="RJL20215.1"/>
    </source>
</evidence>
<dbReference type="InterPro" id="IPR016039">
    <property type="entry name" value="Thiolase-like"/>
</dbReference>
<protein>
    <submittedName>
        <fullName evidence="2">Thiolase</fullName>
    </submittedName>
</protein>
<sequence>MKDKAFPRAACAIAGAATFGIGLCEGHSALEMTARAGLLALQDAGLGLADVDGLFTCLPEDLLGGLAVAEYLGVGARFVDNNRTGGSSFLNHLMTACFMISAGYMETALICYGSNQRSAAGRLVSALRGSVYEAPHGARMPIGGYALAASRHMHDYGTTREQLGAVALAARAWARLNPEAFRREPLDMQEYLAARIVSSPLGALDCCLVTDGAAAVVVTSRARAGDLRKKPVTVLGAGAETTHKEIAAMPDLCITGARLSGQRAYAAAGYGPADMDMVQLYDAFTINTILFLEDLGFCPKGEGGRFVQDGAIAPGGALPVNTNGGGLSCVHPGMYGLFTLVEAVRQIRGEAGERQLAVANLALCHGNGGVLSSQTSVILGSMDTV</sequence>
<dbReference type="EMBL" id="QZEW01000011">
    <property type="protein sequence ID" value="RJL20215.1"/>
    <property type="molecule type" value="Genomic_DNA"/>
</dbReference>
<dbReference type="Proteomes" id="UP000283587">
    <property type="component" value="Unassembled WGS sequence"/>
</dbReference>
<gene>
    <name evidence="2" type="ORF">D3P05_03430</name>
</gene>
<evidence type="ECO:0000259" key="1">
    <source>
        <dbReference type="Pfam" id="PF22691"/>
    </source>
</evidence>
<keyword evidence="3" id="KW-1185">Reference proteome</keyword>
<name>A0A419AAR3_9RHOB</name>
<dbReference type="RefSeq" id="WP_119896787.1">
    <property type="nucleotide sequence ID" value="NZ_QNRC01000022.1"/>
</dbReference>
<comment type="caution">
    <text evidence="2">The sequence shown here is derived from an EMBL/GenBank/DDBJ whole genome shotgun (WGS) entry which is preliminary data.</text>
</comment>
<organism evidence="2 3">
    <name type="scientific">Paracoccus siganidrum</name>
    <dbReference type="NCBI Taxonomy" id="1276757"/>
    <lineage>
        <taxon>Bacteria</taxon>
        <taxon>Pseudomonadati</taxon>
        <taxon>Pseudomonadota</taxon>
        <taxon>Alphaproteobacteria</taxon>
        <taxon>Rhodobacterales</taxon>
        <taxon>Paracoccaceae</taxon>
        <taxon>Paracoccus</taxon>
    </lineage>
</organism>
<dbReference type="SUPFAM" id="SSF53901">
    <property type="entry name" value="Thiolase-like"/>
    <property type="match status" value="2"/>
</dbReference>
<dbReference type="PANTHER" id="PTHR42870:SF1">
    <property type="entry name" value="NON-SPECIFIC LIPID-TRANSFER PROTEIN-LIKE 2"/>
    <property type="match status" value="1"/>
</dbReference>
<accession>A0A419AAR3</accession>
<proteinExistence type="predicted"/>
<evidence type="ECO:0000313" key="3">
    <source>
        <dbReference type="Proteomes" id="UP000283587"/>
    </source>
</evidence>
<dbReference type="OrthoDB" id="9790314at2"/>
<dbReference type="Pfam" id="PF22691">
    <property type="entry name" value="Thiolase_C_1"/>
    <property type="match status" value="1"/>
</dbReference>
<dbReference type="NCBIfam" id="NF004811">
    <property type="entry name" value="PRK06158.1"/>
    <property type="match status" value="1"/>
</dbReference>
<dbReference type="PANTHER" id="PTHR42870">
    <property type="entry name" value="ACETYL-COA C-ACETYLTRANSFERASE"/>
    <property type="match status" value="1"/>
</dbReference>
<dbReference type="Gene3D" id="3.40.47.10">
    <property type="match status" value="1"/>
</dbReference>
<reference evidence="3" key="1">
    <citation type="submission" date="2018-09" db="EMBL/GenBank/DDBJ databases">
        <title>Paracoccus onubensis nov. sp. a moderate halophilic bacterium isolated from Gruta de las Maravillas (Aracena, Spain).</title>
        <authorList>
            <person name="Jurado V."/>
            <person name="Gutierrez-Patricio S."/>
            <person name="Gonzalez-Pimentel J.L."/>
            <person name="Miller A.Z."/>
            <person name="Laiz L."/>
            <person name="Saiz-Jimenez C."/>
        </authorList>
    </citation>
    <scope>NUCLEOTIDE SEQUENCE [LARGE SCALE GENOMIC DNA]</scope>
    <source>
        <strain evidence="3">DSM 26381</strain>
    </source>
</reference>
<dbReference type="GO" id="GO:0016746">
    <property type="term" value="F:acyltransferase activity"/>
    <property type="evidence" value="ECO:0007669"/>
    <property type="project" value="InterPro"/>
</dbReference>